<gene>
    <name evidence="2" type="ORF">GM668_23910</name>
</gene>
<sequence length="212" mass="22255">MRNTVSAITLAVLTLAASTATAGPIPVSYTFDQGTSQGSYVYSDPGFVKLTDGVLGYTGWAVNGAPQWVGWTANQVNVDFTFAGMTAISGVNLGTTQDNLADVVLPSLTVSQWVNGQWSQVGSLTVPASAANDHSSLDTSPHGFLSLSGLNIYSDKVRLTLNSNGPWIFADEVTFNEGVQQDNAMPEPGSMGLLAAGMALLALRPRKAVRRS</sequence>
<dbReference type="OrthoDB" id="8778811at2"/>
<name>A0A6L6Q6B1_9BURK</name>
<keyword evidence="3" id="KW-1185">Reference proteome</keyword>
<accession>A0A6L6Q6B1</accession>
<protein>
    <recommendedName>
        <fullName evidence="4">PEP-CTERM sorting domain-containing protein</fullName>
    </recommendedName>
</protein>
<proteinExistence type="predicted"/>
<feature type="signal peptide" evidence="1">
    <location>
        <begin position="1"/>
        <end position="22"/>
    </location>
</feature>
<dbReference type="Gene3D" id="2.60.120.1190">
    <property type="match status" value="1"/>
</dbReference>
<evidence type="ECO:0008006" key="4">
    <source>
        <dbReference type="Google" id="ProtNLM"/>
    </source>
</evidence>
<evidence type="ECO:0000256" key="1">
    <source>
        <dbReference type="SAM" id="SignalP"/>
    </source>
</evidence>
<dbReference type="AlphaFoldDB" id="A0A6L6Q6B1"/>
<dbReference type="RefSeq" id="WP_155441474.1">
    <property type="nucleotide sequence ID" value="NZ_WNLA01000020.1"/>
</dbReference>
<evidence type="ECO:0000313" key="3">
    <source>
        <dbReference type="Proteomes" id="UP000484015"/>
    </source>
</evidence>
<dbReference type="Proteomes" id="UP000484015">
    <property type="component" value="Unassembled WGS sequence"/>
</dbReference>
<reference evidence="2 3" key="1">
    <citation type="submission" date="2019-11" db="EMBL/GenBank/DDBJ databases">
        <title>Type strains purchased from KCTC, JCM and DSMZ.</title>
        <authorList>
            <person name="Lu H."/>
        </authorList>
    </citation>
    <scope>NUCLEOTIDE SEQUENCE [LARGE SCALE GENOMIC DNA]</scope>
    <source>
        <strain evidence="2 3">KCTC 42409</strain>
    </source>
</reference>
<organism evidence="2 3">
    <name type="scientific">Pseudoduganella ginsengisoli</name>
    <dbReference type="NCBI Taxonomy" id="1462440"/>
    <lineage>
        <taxon>Bacteria</taxon>
        <taxon>Pseudomonadati</taxon>
        <taxon>Pseudomonadota</taxon>
        <taxon>Betaproteobacteria</taxon>
        <taxon>Burkholderiales</taxon>
        <taxon>Oxalobacteraceae</taxon>
        <taxon>Telluria group</taxon>
        <taxon>Pseudoduganella</taxon>
    </lineage>
</organism>
<comment type="caution">
    <text evidence="2">The sequence shown here is derived from an EMBL/GenBank/DDBJ whole genome shotgun (WGS) entry which is preliminary data.</text>
</comment>
<keyword evidence="1" id="KW-0732">Signal</keyword>
<dbReference type="EMBL" id="WNLA01000020">
    <property type="protein sequence ID" value="MTW05125.1"/>
    <property type="molecule type" value="Genomic_DNA"/>
</dbReference>
<evidence type="ECO:0000313" key="2">
    <source>
        <dbReference type="EMBL" id="MTW05125.1"/>
    </source>
</evidence>
<feature type="chain" id="PRO_5027110452" description="PEP-CTERM sorting domain-containing protein" evidence="1">
    <location>
        <begin position="23"/>
        <end position="212"/>
    </location>
</feature>